<evidence type="ECO:0000256" key="1">
    <source>
        <dbReference type="SAM" id="Phobius"/>
    </source>
</evidence>
<evidence type="ECO:0000313" key="3">
    <source>
        <dbReference type="EMBL" id="QNN57361.1"/>
    </source>
</evidence>
<name>A0A7G9RP36_9BURK</name>
<dbReference type="InterPro" id="IPR006073">
    <property type="entry name" value="GTP-bd"/>
</dbReference>
<keyword evidence="1" id="KW-1133">Transmembrane helix</keyword>
<dbReference type="InterPro" id="IPR021871">
    <property type="entry name" value="DUF3482"/>
</dbReference>
<dbReference type="GO" id="GO:0005525">
    <property type="term" value="F:GTP binding"/>
    <property type="evidence" value="ECO:0007669"/>
    <property type="project" value="InterPro"/>
</dbReference>
<proteinExistence type="predicted"/>
<dbReference type="EMBL" id="CP060714">
    <property type="protein sequence ID" value="QNN57361.1"/>
    <property type="molecule type" value="Genomic_DNA"/>
</dbReference>
<protein>
    <submittedName>
        <fullName evidence="3">DUF3482 domain-containing protein</fullName>
    </submittedName>
</protein>
<dbReference type="SUPFAM" id="SSF52540">
    <property type="entry name" value="P-loop containing nucleoside triphosphate hydrolases"/>
    <property type="match status" value="1"/>
</dbReference>
<evidence type="ECO:0000313" key="4">
    <source>
        <dbReference type="Proteomes" id="UP000515811"/>
    </source>
</evidence>
<dbReference type="Gene3D" id="3.40.50.300">
    <property type="entry name" value="P-loop containing nucleotide triphosphate hydrolases"/>
    <property type="match status" value="1"/>
</dbReference>
<dbReference type="Proteomes" id="UP000515811">
    <property type="component" value="Chromosome"/>
</dbReference>
<keyword evidence="1" id="KW-0472">Membrane</keyword>
<sequence length="535" mass="58554">MVEPAPDTAPAPEPDIARSAVSHAVADAGDPSRQIEWCLLSHTNIGKTSLTRTLLADDVGEIQDAAHVTSQSQRYLLQGDAHGDQLWLWDTPGFGDSVRLYERLKQQGNPLGWFLSNVWDRWRDKPFYMSQRALVAARDHADVMLYLVNAAEDPADAGYWESEMRILQWMNKPVIILLNQIGSDTTQEQTAADLQRWREAVQPFSGTVHDVLVLDAFTRSWWHERTMLQSIAPLLPPGKLPAYERLLAERERRQQAREEASLRALAEQLVACARAQEAPQQEKSGLWGRAVHTISQKLRPAQEDVSPEMREAMKRLFSTLQQADVRSTQQLLQLHQLDGDAASRIQQQLKSDLSISRPNDPQAAGLWGALTAGAATGLGADLVAGGMTLGAGALVGALVGAVTFAGAAWGANKMLDQESQRLRLSDDYLNALASQALLKYVVISHFGRGRGRYSAPSAPVPWNEAVQAAMERHRAEWLALWGAIRAAPAEAGEVPGGATDDPQAGAQVEEAARLLGRCLGDVLARLYPAHVGSPR</sequence>
<dbReference type="Pfam" id="PF11981">
    <property type="entry name" value="DUF3482"/>
    <property type="match status" value="1"/>
</dbReference>
<dbReference type="RefSeq" id="WP_187597615.1">
    <property type="nucleotide sequence ID" value="NZ_CP060714.1"/>
</dbReference>
<feature type="domain" description="G" evidence="2">
    <location>
        <begin position="42"/>
        <end position="180"/>
    </location>
</feature>
<dbReference type="Pfam" id="PF01926">
    <property type="entry name" value="MMR_HSR1"/>
    <property type="match status" value="1"/>
</dbReference>
<feature type="transmembrane region" description="Helical" evidence="1">
    <location>
        <begin position="389"/>
        <end position="411"/>
    </location>
</feature>
<evidence type="ECO:0000259" key="2">
    <source>
        <dbReference type="Pfam" id="PF01926"/>
    </source>
</evidence>
<dbReference type="InterPro" id="IPR027417">
    <property type="entry name" value="P-loop_NTPase"/>
</dbReference>
<keyword evidence="4" id="KW-1185">Reference proteome</keyword>
<keyword evidence="1" id="KW-0812">Transmembrane</keyword>
<dbReference type="KEGG" id="drg:H9K76_00165"/>
<reference evidence="3 4" key="1">
    <citation type="submission" date="2020-08" db="EMBL/GenBank/DDBJ databases">
        <title>Genome sequence of Diaphorobacter ruginosibacter DSM 27467T.</title>
        <authorList>
            <person name="Hyun D.-W."/>
            <person name="Bae J.-W."/>
        </authorList>
    </citation>
    <scope>NUCLEOTIDE SEQUENCE [LARGE SCALE GENOMIC DNA]</scope>
    <source>
        <strain evidence="3 4">DSM 27467</strain>
    </source>
</reference>
<dbReference type="AlphaFoldDB" id="A0A7G9RP36"/>
<accession>A0A7G9RP36</accession>
<gene>
    <name evidence="3" type="ORF">H9K76_00165</name>
</gene>
<organism evidence="3 4">
    <name type="scientific">Diaphorobacter ruginosibacter</name>
    <dbReference type="NCBI Taxonomy" id="1715720"/>
    <lineage>
        <taxon>Bacteria</taxon>
        <taxon>Pseudomonadati</taxon>
        <taxon>Pseudomonadota</taxon>
        <taxon>Betaproteobacteria</taxon>
        <taxon>Burkholderiales</taxon>
        <taxon>Comamonadaceae</taxon>
        <taxon>Diaphorobacter</taxon>
    </lineage>
</organism>
<dbReference type="CDD" id="cd00882">
    <property type="entry name" value="Ras_like_GTPase"/>
    <property type="match status" value="1"/>
</dbReference>